<evidence type="ECO:0000313" key="3">
    <source>
        <dbReference type="Proteomes" id="UP001589838"/>
    </source>
</evidence>
<gene>
    <name evidence="2" type="ORF">ACFFHM_06840</name>
</gene>
<dbReference type="EMBL" id="JBHLUX010000017">
    <property type="protein sequence ID" value="MFC0470250.1"/>
    <property type="molecule type" value="Genomic_DNA"/>
</dbReference>
<evidence type="ECO:0000259" key="1">
    <source>
        <dbReference type="Pfam" id="PF17881"/>
    </source>
</evidence>
<proteinExistence type="predicted"/>
<accession>A0ABV6KAA9</accession>
<dbReference type="RefSeq" id="WP_335958970.1">
    <property type="nucleotide sequence ID" value="NZ_JAXBLX010000003.1"/>
</dbReference>
<reference evidence="2 3" key="1">
    <citation type="submission" date="2024-09" db="EMBL/GenBank/DDBJ databases">
        <authorList>
            <person name="Sun Q."/>
            <person name="Mori K."/>
        </authorList>
    </citation>
    <scope>NUCLEOTIDE SEQUENCE [LARGE SCALE GENOMIC DNA]</scope>
    <source>
        <strain evidence="2 3">NCAIM B.02610</strain>
    </source>
</reference>
<dbReference type="InterPro" id="IPR041401">
    <property type="entry name" value="TseB-like_dom"/>
</dbReference>
<dbReference type="InterPro" id="IPR046350">
    <property type="entry name" value="Cystatin_sf"/>
</dbReference>
<dbReference type="SUPFAM" id="SSF54403">
    <property type="entry name" value="Cystatin/monellin"/>
    <property type="match status" value="2"/>
</dbReference>
<dbReference type="Gene3D" id="3.10.450.40">
    <property type="match status" value="2"/>
</dbReference>
<keyword evidence="3" id="KW-1185">Reference proteome</keyword>
<sequence>MKNWILVIIIILFVTIAGMSVYGYQTIREPLKHNYEQAERYVLGQSLLQSVSDISYYHGTDAYYVFEGTSVDDEEVIIWVSEEFDSHQMAKVNEGISVDEAVAIVKKQDEIKRIQSVKLGFERGLPIYEIVYVNNENRKGYYYVTFEDGIFMKRYVLRTD</sequence>
<comment type="caution">
    <text evidence="2">The sequence shown here is derived from an EMBL/GenBank/DDBJ whole genome shotgun (WGS) entry which is preliminary data.</text>
</comment>
<organism evidence="2 3">
    <name type="scientific">Halalkalibacter kiskunsagensis</name>
    <dbReference type="NCBI Taxonomy" id="1548599"/>
    <lineage>
        <taxon>Bacteria</taxon>
        <taxon>Bacillati</taxon>
        <taxon>Bacillota</taxon>
        <taxon>Bacilli</taxon>
        <taxon>Bacillales</taxon>
        <taxon>Bacillaceae</taxon>
        <taxon>Halalkalibacter</taxon>
    </lineage>
</organism>
<protein>
    <submittedName>
        <fullName evidence="2">DUF5590 domain-containing protein</fullName>
    </submittedName>
</protein>
<dbReference type="Proteomes" id="UP001589838">
    <property type="component" value="Unassembled WGS sequence"/>
</dbReference>
<evidence type="ECO:0000313" key="2">
    <source>
        <dbReference type="EMBL" id="MFC0470250.1"/>
    </source>
</evidence>
<feature type="domain" description="Cell wall elongation regulator TseB-like" evidence="1">
    <location>
        <begin position="37"/>
        <end position="81"/>
    </location>
</feature>
<dbReference type="Pfam" id="PF17881">
    <property type="entry name" value="TseB"/>
    <property type="match status" value="1"/>
</dbReference>
<name>A0ABV6KAA9_9BACI</name>